<protein>
    <submittedName>
        <fullName evidence="6">DUF309 domain-containing protein</fullName>
    </submittedName>
</protein>
<dbReference type="Pfam" id="PF03745">
    <property type="entry name" value="DUF309"/>
    <property type="match status" value="1"/>
</dbReference>
<evidence type="ECO:0000313" key="2">
    <source>
        <dbReference type="EMBL" id="EJR43352.1"/>
    </source>
</evidence>
<reference evidence="1 9" key="4">
    <citation type="submission" date="2017-04" db="EMBL/GenBank/DDBJ databases">
        <title>The Characteristic of a Fine Plant Growth-Promoting Rhizobacteria Bacillus mycoides Gnyt1 and its Whole Genome Sequencing Analysis.</title>
        <authorList>
            <person name="Li J.H."/>
            <person name="Yao T."/>
        </authorList>
    </citation>
    <scope>NUCLEOTIDE SEQUENCE [LARGE SCALE GENOMIC DNA]</scope>
    <source>
        <strain evidence="1 9">Gnyt1</strain>
    </source>
</reference>
<dbReference type="AlphaFoldDB" id="A0A0B5RT60"/>
<dbReference type="EMBL" id="SZOD01000286">
    <property type="protein sequence ID" value="TKI84625.1"/>
    <property type="molecule type" value="Genomic_DNA"/>
</dbReference>
<accession>A0A0B5RT60</accession>
<name>A0A0B5RT60_BACMY</name>
<evidence type="ECO:0000313" key="4">
    <source>
        <dbReference type="EMBL" id="PJN71515.1"/>
    </source>
</evidence>
<evidence type="ECO:0000313" key="9">
    <source>
        <dbReference type="Proteomes" id="UP000192932"/>
    </source>
</evidence>
<dbReference type="GeneID" id="66266371"/>
<keyword evidence="12" id="KW-1185">Reference proteome</keyword>
<dbReference type="PANTHER" id="PTHR34796:SF1">
    <property type="entry name" value="EXPRESSED PROTEIN"/>
    <property type="match status" value="1"/>
</dbReference>
<evidence type="ECO:0000313" key="6">
    <source>
        <dbReference type="EMBL" id="TKI84625.1"/>
    </source>
</evidence>
<dbReference type="InterPro" id="IPR023203">
    <property type="entry name" value="TTHA0068_sf"/>
</dbReference>
<dbReference type="Proteomes" id="UP000236165">
    <property type="component" value="Unassembled WGS sequence"/>
</dbReference>
<evidence type="ECO:0000313" key="1">
    <source>
        <dbReference type="EMBL" id="ARJ23625.1"/>
    </source>
</evidence>
<reference evidence="5 12" key="6">
    <citation type="submission" date="2020-12" db="EMBL/GenBank/DDBJ databases">
        <title>FDA dAtabase for Regulatory Grade micrObial Sequences (FDA-ARGOS): Supporting development and validation of Infectious Disease Dx tests.</title>
        <authorList>
            <person name="Nelson B."/>
            <person name="Plummer A."/>
            <person name="Tallon L."/>
            <person name="Sadzewicz L."/>
            <person name="Zhao X."/>
            <person name="Boylan J."/>
            <person name="Ott S."/>
            <person name="Bowen H."/>
            <person name="Vavikolanu K."/>
            <person name="Mehta A."/>
            <person name="Aluvathingal J."/>
            <person name="Nadendla S."/>
            <person name="Myers T."/>
            <person name="Yan Y."/>
            <person name="Sichtig H."/>
        </authorList>
    </citation>
    <scope>NUCLEOTIDE SEQUENCE [LARGE SCALE GENOMIC DNA]</scope>
    <source>
        <strain evidence="5 12">FDAARGOS_924</strain>
    </source>
</reference>
<evidence type="ECO:0000313" key="7">
    <source>
        <dbReference type="Proteomes" id="UP000006976"/>
    </source>
</evidence>
<gene>
    <name evidence="3" type="ORF">AWW70_09475</name>
    <name evidence="1" type="ORF">B7492_21555</name>
    <name evidence="4" type="ORF">BACWE_18650</name>
    <name evidence="6" type="ORF">FC701_13280</name>
    <name evidence="5" type="ORF">I6G81_20310</name>
    <name evidence="2" type="ORF">III_01427</name>
</gene>
<evidence type="ECO:0000313" key="12">
    <source>
        <dbReference type="Proteomes" id="UP000596196"/>
    </source>
</evidence>
<dbReference type="KEGG" id="bmyo:BG05_1962"/>
<dbReference type="Proteomes" id="UP000192932">
    <property type="component" value="Chromosome"/>
</dbReference>
<proteinExistence type="predicted"/>
<dbReference type="EMBL" id="LRPH01000034">
    <property type="protein sequence ID" value="KWU65920.1"/>
    <property type="molecule type" value="Genomic_DNA"/>
</dbReference>
<dbReference type="EMBL" id="MKZQ01000020">
    <property type="protein sequence ID" value="PJN71515.1"/>
    <property type="molecule type" value="Genomic_DNA"/>
</dbReference>
<dbReference type="PANTHER" id="PTHR34796">
    <property type="entry name" value="EXPRESSED PROTEIN"/>
    <property type="match status" value="1"/>
</dbReference>
<reference evidence="3 8" key="2">
    <citation type="submission" date="2016-01" db="EMBL/GenBank/DDBJ databases">
        <authorList>
            <person name="McClelland M."/>
            <person name="Jain A."/>
            <person name="Saraogi P."/>
            <person name="Mendelson R."/>
            <person name="Westerman R."/>
            <person name="SanMiguel P."/>
            <person name="Csonka L."/>
        </authorList>
    </citation>
    <scope>NUCLEOTIDE SEQUENCE [LARGE SCALE GENOMIC DNA]</scope>
    <source>
        <strain evidence="3 8">PE8-15</strain>
    </source>
</reference>
<dbReference type="Gene3D" id="1.10.3450.10">
    <property type="entry name" value="TTHA0068-like"/>
    <property type="match status" value="1"/>
</dbReference>
<sequence length="172" mass="20637">MYPTEYIQFLIHFHGDYDYFECHEILEEYWKLKPRGERDNYLVGLIQIAVSLYHHRRSNWNGAEKMIKSAIALLEKNSTSLHQLGIDHKQLMFLLNERLHSIHKKEIFAPLFLPLLDVSLEKQCIQLCKKQNLSWKDVNVIPGEYIISKHTLRDRTEVISERHEQLQKRKQR</sequence>
<dbReference type="EMBL" id="CP020743">
    <property type="protein sequence ID" value="ARJ23625.1"/>
    <property type="molecule type" value="Genomic_DNA"/>
</dbReference>
<reference evidence="6 11" key="5">
    <citation type="journal article" date="2019" name="Environ. Microbiol.">
        <title>An active ?-lactamase is a part of an orchestrated cell wall stress resistance network of Bacillus subtilis and related rhizosphere species.</title>
        <authorList>
            <person name="Bucher T."/>
            <person name="Keren-Paz A."/>
            <person name="Hausser J."/>
            <person name="Olender T."/>
            <person name="Cytryn E."/>
            <person name="Kolodkin-Gal I."/>
        </authorList>
    </citation>
    <scope>NUCLEOTIDE SEQUENCE [LARGE SCALE GENOMIC DNA]</scope>
    <source>
        <strain evidence="6 11">I186</strain>
    </source>
</reference>
<evidence type="ECO:0000313" key="3">
    <source>
        <dbReference type="EMBL" id="KWU65920.1"/>
    </source>
</evidence>
<organism evidence="6 11">
    <name type="scientific">Bacillus mycoides</name>
    <dbReference type="NCBI Taxonomy" id="1405"/>
    <lineage>
        <taxon>Bacteria</taxon>
        <taxon>Bacillati</taxon>
        <taxon>Bacillota</taxon>
        <taxon>Bacilli</taxon>
        <taxon>Bacillales</taxon>
        <taxon>Bacillaceae</taxon>
        <taxon>Bacillus</taxon>
        <taxon>Bacillus cereus group</taxon>
    </lineage>
</organism>
<evidence type="ECO:0000313" key="5">
    <source>
        <dbReference type="EMBL" id="QQA14733.1"/>
    </source>
</evidence>
<dbReference type="EMBL" id="AHEV01000009">
    <property type="protein sequence ID" value="EJR43352.1"/>
    <property type="molecule type" value="Genomic_DNA"/>
</dbReference>
<dbReference type="SUPFAM" id="SSF140663">
    <property type="entry name" value="TTHA0068-like"/>
    <property type="match status" value="1"/>
</dbReference>
<evidence type="ECO:0000313" key="11">
    <source>
        <dbReference type="Proteomes" id="UP000305524"/>
    </source>
</evidence>
<reference evidence="2 7" key="1">
    <citation type="submission" date="2012-04" db="EMBL/GenBank/DDBJ databases">
        <title>The Genome Sequence of Bacillus cereus VD078.</title>
        <authorList>
            <consortium name="The Broad Institute Genome Sequencing Platform"/>
            <consortium name="The Broad Institute Genome Sequencing Center for Infectious Disease"/>
            <person name="Feldgarden M."/>
            <person name="Van der Auwera G.A."/>
            <person name="Mahillon J."/>
            <person name="Duprez V."/>
            <person name="Timmery S."/>
            <person name="Mattelet C."/>
            <person name="Dierick K."/>
            <person name="Sun M."/>
            <person name="Yu Z."/>
            <person name="Zhu L."/>
            <person name="Hu X."/>
            <person name="Shank E.B."/>
            <person name="Swiecicka I."/>
            <person name="Hansen B.M."/>
            <person name="Andrup L."/>
            <person name="Young S.K."/>
            <person name="Zeng Q."/>
            <person name="Gargeya S."/>
            <person name="Fitzgerald M."/>
            <person name="Haas B."/>
            <person name="Abouelleil A."/>
            <person name="Alvarado L."/>
            <person name="Arachchi H.M."/>
            <person name="Berlin A."/>
            <person name="Chapman S.B."/>
            <person name="Goldberg J."/>
            <person name="Griggs A."/>
            <person name="Gujja S."/>
            <person name="Hansen M."/>
            <person name="Howarth C."/>
            <person name="Imamovic A."/>
            <person name="Larimer J."/>
            <person name="McCowen C."/>
            <person name="Montmayeur A."/>
            <person name="Murphy C."/>
            <person name="Neiman D."/>
            <person name="Pearson M."/>
            <person name="Priest M."/>
            <person name="Roberts A."/>
            <person name="Saif S."/>
            <person name="Shea T."/>
            <person name="Sisk P."/>
            <person name="Sykes S."/>
            <person name="Wortman J."/>
            <person name="Nusbaum C."/>
            <person name="Birren B."/>
        </authorList>
    </citation>
    <scope>NUCLEOTIDE SEQUENCE [LARGE SCALE GENOMIC DNA]</scope>
    <source>
        <strain evidence="2 7">VD078</strain>
    </source>
</reference>
<dbReference type="Proteomes" id="UP000305524">
    <property type="component" value="Unassembled WGS sequence"/>
</dbReference>
<dbReference type="Proteomes" id="UP000065797">
    <property type="component" value="Unassembled WGS sequence"/>
</dbReference>
<dbReference type="Proteomes" id="UP000596196">
    <property type="component" value="Chromosome"/>
</dbReference>
<accession>J8IDT2</accession>
<evidence type="ECO:0000313" key="8">
    <source>
        <dbReference type="Proteomes" id="UP000065797"/>
    </source>
</evidence>
<accession>A0A084J3I9</accession>
<reference evidence="4 10" key="3">
    <citation type="submission" date="2016-10" db="EMBL/GenBank/DDBJ databases">
        <title>Genome Sequence of Bacillus weihenstephanensis GM6LP.</title>
        <authorList>
            <person name="Poehlein A."/>
            <person name="Wemheuer F."/>
            <person name="Hollensteiner J."/>
            <person name="Wemheuer B."/>
        </authorList>
    </citation>
    <scope>NUCLEOTIDE SEQUENCE [LARGE SCALE GENOMIC DNA]</scope>
    <source>
        <strain evidence="4 10">GM6LP</strain>
    </source>
</reference>
<dbReference type="EMBL" id="CP065877">
    <property type="protein sequence ID" value="QQA14733.1"/>
    <property type="molecule type" value="Genomic_DNA"/>
</dbReference>
<dbReference type="RefSeq" id="WP_002167723.1">
    <property type="nucleotide sequence ID" value="NZ_CP009692.1"/>
</dbReference>
<dbReference type="InterPro" id="IPR005500">
    <property type="entry name" value="DUF309"/>
</dbReference>
<dbReference type="Proteomes" id="UP000006976">
    <property type="component" value="Unassembled WGS sequence"/>
</dbReference>
<evidence type="ECO:0000313" key="10">
    <source>
        <dbReference type="Proteomes" id="UP000236165"/>
    </source>
</evidence>